<name>A0A1D7TN55_9BACT</name>
<keyword evidence="1" id="KW-0805">Transcription regulation</keyword>
<dbReference type="SUPFAM" id="SSF46689">
    <property type="entry name" value="Homeodomain-like"/>
    <property type="match status" value="1"/>
</dbReference>
<dbReference type="STRING" id="1193502.SHALO_2678"/>
<dbReference type="SMART" id="SM00342">
    <property type="entry name" value="HTH_ARAC"/>
    <property type="match status" value="1"/>
</dbReference>
<reference evidence="6" key="1">
    <citation type="submission" date="2016-08" db="EMBL/GenBank/DDBJ databases">
        <title>Complete genome sequence of the organohalide-respiring Epsilonproteobacterium Sulfurospirillum halorespirans.</title>
        <authorList>
            <person name="Goris T."/>
            <person name="Zimmermann J."/>
            <person name="Schenz B."/>
            <person name="Lemos M."/>
            <person name="Hackermueller J."/>
            <person name="Diekert G."/>
        </authorList>
    </citation>
    <scope>NUCLEOTIDE SEQUENCE [LARGE SCALE GENOMIC DNA]</scope>
    <source>
        <strain>DSM 13726</strain>
        <strain evidence="6">PCE-M2</strain>
    </source>
</reference>
<sequence length="270" mass="31890">MTLPHYSITEEHFRIDKIEYLTPVPRHKHDCYELFFILEGEGTFYVDCQSYEIHKHSFFLVSPNQIHGWEHTRNLHGYLLKFDASFFSERSFIEYISLFHFDTVNVSESEFLSFESVLKSLHVEYRTSKSFKDCTITNLLQILLIYVKRALPAKPASFMTNALFTKLNDLMHENNYQITPVTYYAKKLKTSVKLLNQAIKESSGFNCGEFIRTKTMQEAKRLLKYDTMSCNEIADRLGFIDPSYFSRFFKREVGVSPKNFRNALEQKYNF</sequence>
<protein>
    <submittedName>
        <fullName evidence="5">Transcriptional regulator, AraC family</fullName>
    </submittedName>
</protein>
<dbReference type="Gene3D" id="2.60.120.10">
    <property type="entry name" value="Jelly Rolls"/>
    <property type="match status" value="1"/>
</dbReference>
<dbReference type="GO" id="GO:0003700">
    <property type="term" value="F:DNA-binding transcription factor activity"/>
    <property type="evidence" value="ECO:0007669"/>
    <property type="project" value="InterPro"/>
</dbReference>
<dbReference type="PROSITE" id="PS01124">
    <property type="entry name" value="HTH_ARAC_FAMILY_2"/>
    <property type="match status" value="1"/>
</dbReference>
<gene>
    <name evidence="5" type="ORF">SHALO_2678</name>
</gene>
<evidence type="ECO:0000256" key="2">
    <source>
        <dbReference type="ARBA" id="ARBA00023125"/>
    </source>
</evidence>
<dbReference type="Gene3D" id="1.10.10.60">
    <property type="entry name" value="Homeodomain-like"/>
    <property type="match status" value="1"/>
</dbReference>
<evidence type="ECO:0000259" key="4">
    <source>
        <dbReference type="PROSITE" id="PS01124"/>
    </source>
</evidence>
<dbReference type="Proteomes" id="UP000094609">
    <property type="component" value="Chromosome"/>
</dbReference>
<dbReference type="PATRIC" id="fig|1193502.14.peg.2711"/>
<dbReference type="GO" id="GO:0043565">
    <property type="term" value="F:sequence-specific DNA binding"/>
    <property type="evidence" value="ECO:0007669"/>
    <property type="project" value="InterPro"/>
</dbReference>
<dbReference type="SUPFAM" id="SSF51215">
    <property type="entry name" value="Regulatory protein AraC"/>
    <property type="match status" value="1"/>
</dbReference>
<dbReference type="Pfam" id="PF07883">
    <property type="entry name" value="Cupin_2"/>
    <property type="match status" value="1"/>
</dbReference>
<dbReference type="EMBL" id="CP017111">
    <property type="protein sequence ID" value="AOO66436.1"/>
    <property type="molecule type" value="Genomic_DNA"/>
</dbReference>
<accession>A0A1D7TN55</accession>
<dbReference type="InterPro" id="IPR018060">
    <property type="entry name" value="HTH_AraC"/>
</dbReference>
<keyword evidence="3" id="KW-0804">Transcription</keyword>
<evidence type="ECO:0000256" key="3">
    <source>
        <dbReference type="ARBA" id="ARBA00023163"/>
    </source>
</evidence>
<dbReference type="KEGG" id="shal:SHALO_2678"/>
<keyword evidence="6" id="KW-1185">Reference proteome</keyword>
<keyword evidence="2" id="KW-0238">DNA-binding</keyword>
<dbReference type="InterPro" id="IPR013096">
    <property type="entry name" value="Cupin_2"/>
</dbReference>
<proteinExistence type="predicted"/>
<feature type="domain" description="HTH araC/xylS-type" evidence="4">
    <location>
        <begin position="165"/>
        <end position="263"/>
    </location>
</feature>
<evidence type="ECO:0000256" key="1">
    <source>
        <dbReference type="ARBA" id="ARBA00023015"/>
    </source>
</evidence>
<dbReference type="InterPro" id="IPR020449">
    <property type="entry name" value="Tscrpt_reg_AraC-type_HTH"/>
</dbReference>
<evidence type="ECO:0000313" key="5">
    <source>
        <dbReference type="EMBL" id="AOO66436.1"/>
    </source>
</evidence>
<organism evidence="5 6">
    <name type="scientific">Sulfurospirillum halorespirans DSM 13726</name>
    <dbReference type="NCBI Taxonomy" id="1193502"/>
    <lineage>
        <taxon>Bacteria</taxon>
        <taxon>Pseudomonadati</taxon>
        <taxon>Campylobacterota</taxon>
        <taxon>Epsilonproteobacteria</taxon>
        <taxon>Campylobacterales</taxon>
        <taxon>Sulfurospirillaceae</taxon>
        <taxon>Sulfurospirillum</taxon>
    </lineage>
</organism>
<dbReference type="PRINTS" id="PR00032">
    <property type="entry name" value="HTHARAC"/>
</dbReference>
<dbReference type="InterPro" id="IPR014710">
    <property type="entry name" value="RmlC-like_jellyroll"/>
</dbReference>
<dbReference type="PANTHER" id="PTHR43280">
    <property type="entry name" value="ARAC-FAMILY TRANSCRIPTIONAL REGULATOR"/>
    <property type="match status" value="1"/>
</dbReference>
<dbReference type="InterPro" id="IPR009057">
    <property type="entry name" value="Homeodomain-like_sf"/>
</dbReference>
<dbReference type="Pfam" id="PF12833">
    <property type="entry name" value="HTH_18"/>
    <property type="match status" value="1"/>
</dbReference>
<dbReference type="PANTHER" id="PTHR43280:SF32">
    <property type="entry name" value="TRANSCRIPTIONAL REGULATORY PROTEIN"/>
    <property type="match status" value="1"/>
</dbReference>
<dbReference type="AlphaFoldDB" id="A0A1D7TN55"/>
<evidence type="ECO:0000313" key="6">
    <source>
        <dbReference type="Proteomes" id="UP000094609"/>
    </source>
</evidence>
<dbReference type="InterPro" id="IPR037923">
    <property type="entry name" value="HTH-like"/>
</dbReference>